<reference evidence="1 2" key="1">
    <citation type="submission" date="2023-06" db="EMBL/GenBank/DDBJ databases">
        <title>Actinomycetospora Odt1-22.</title>
        <authorList>
            <person name="Supong K."/>
        </authorList>
    </citation>
    <scope>NUCLEOTIDE SEQUENCE [LARGE SCALE GENOMIC DNA]</scope>
    <source>
        <strain evidence="1 2">Odt1-22</strain>
    </source>
</reference>
<protein>
    <submittedName>
        <fullName evidence="1">Uncharacterized protein</fullName>
    </submittedName>
</protein>
<evidence type="ECO:0000313" key="1">
    <source>
        <dbReference type="EMBL" id="MDL5160236.1"/>
    </source>
</evidence>
<sequence length="243" mass="26260">MSGPGGGSGIPALYPIPAHHDQRRDHQLSVPLVSVVDPADVSYSKDCPSDDWALYTVFDSPSEDVTLRLVTLLPSSSEVVVSRTVDPSESFDVLDFTDELEDCFVDGELDLEDGWDDFELEDPEELDDEGFDDEGFDDEVLADDELDGFALDDLDDSDDGAEPVVRSSSSVDSRVVVTSTVDESADRVVVWMVRDRLPGSVLVDRVVTAPLPGSTERLRVVVTPVVGSVRVDSGSAAVVVAER</sequence>
<gene>
    <name evidence="1" type="ORF">QRT03_29995</name>
</gene>
<name>A0ABT7MHS3_9PSEU</name>
<dbReference type="Proteomes" id="UP001231924">
    <property type="component" value="Unassembled WGS sequence"/>
</dbReference>
<organism evidence="1 2">
    <name type="scientific">Actinomycetospora termitidis</name>
    <dbReference type="NCBI Taxonomy" id="3053470"/>
    <lineage>
        <taxon>Bacteria</taxon>
        <taxon>Bacillati</taxon>
        <taxon>Actinomycetota</taxon>
        <taxon>Actinomycetes</taxon>
        <taxon>Pseudonocardiales</taxon>
        <taxon>Pseudonocardiaceae</taxon>
        <taxon>Actinomycetospora</taxon>
    </lineage>
</organism>
<dbReference type="RefSeq" id="WP_286056847.1">
    <property type="nucleotide sequence ID" value="NZ_JASVWF010000010.1"/>
</dbReference>
<keyword evidence="2" id="KW-1185">Reference proteome</keyword>
<dbReference type="EMBL" id="JASVWF010000010">
    <property type="protein sequence ID" value="MDL5160236.1"/>
    <property type="molecule type" value="Genomic_DNA"/>
</dbReference>
<accession>A0ABT7MHS3</accession>
<evidence type="ECO:0000313" key="2">
    <source>
        <dbReference type="Proteomes" id="UP001231924"/>
    </source>
</evidence>
<proteinExistence type="predicted"/>
<comment type="caution">
    <text evidence="1">The sequence shown here is derived from an EMBL/GenBank/DDBJ whole genome shotgun (WGS) entry which is preliminary data.</text>
</comment>